<dbReference type="NCBIfam" id="TIGR02937">
    <property type="entry name" value="sigma70-ECF"/>
    <property type="match status" value="1"/>
</dbReference>
<keyword evidence="2" id="KW-0805">Transcription regulation</keyword>
<dbReference type="EMBL" id="JAROAV010000009">
    <property type="protein sequence ID" value="MDF8263225.1"/>
    <property type="molecule type" value="Genomic_DNA"/>
</dbReference>
<dbReference type="Gene3D" id="1.10.1740.10">
    <property type="match status" value="1"/>
</dbReference>
<evidence type="ECO:0000256" key="5">
    <source>
        <dbReference type="SAM" id="MobiDB-lite"/>
    </source>
</evidence>
<dbReference type="InterPro" id="IPR013249">
    <property type="entry name" value="RNA_pol_sigma70_r4_t2"/>
</dbReference>
<protein>
    <submittedName>
        <fullName evidence="8">Sigma-70 family RNA polymerase sigma factor</fullName>
    </submittedName>
</protein>
<keyword evidence="9" id="KW-1185">Reference proteome</keyword>
<dbReference type="InterPro" id="IPR036388">
    <property type="entry name" value="WH-like_DNA-bd_sf"/>
</dbReference>
<dbReference type="SUPFAM" id="SSF88946">
    <property type="entry name" value="Sigma2 domain of RNA polymerase sigma factors"/>
    <property type="match status" value="1"/>
</dbReference>
<organism evidence="8 9">
    <name type="scientific">Luteipulveratus flavus</name>
    <dbReference type="NCBI Taxonomy" id="3031728"/>
    <lineage>
        <taxon>Bacteria</taxon>
        <taxon>Bacillati</taxon>
        <taxon>Actinomycetota</taxon>
        <taxon>Actinomycetes</taxon>
        <taxon>Micrococcales</taxon>
        <taxon>Dermacoccaceae</taxon>
        <taxon>Luteipulveratus</taxon>
    </lineage>
</organism>
<dbReference type="InterPro" id="IPR039425">
    <property type="entry name" value="RNA_pol_sigma-70-like"/>
</dbReference>
<feature type="domain" description="RNA polymerase sigma-70 region 2" evidence="6">
    <location>
        <begin position="58"/>
        <end position="125"/>
    </location>
</feature>
<keyword evidence="3" id="KW-0731">Sigma factor</keyword>
<evidence type="ECO:0000256" key="4">
    <source>
        <dbReference type="ARBA" id="ARBA00023163"/>
    </source>
</evidence>
<evidence type="ECO:0000259" key="6">
    <source>
        <dbReference type="Pfam" id="PF04542"/>
    </source>
</evidence>
<dbReference type="InterPro" id="IPR013325">
    <property type="entry name" value="RNA_pol_sigma_r2"/>
</dbReference>
<dbReference type="Gene3D" id="1.10.10.10">
    <property type="entry name" value="Winged helix-like DNA-binding domain superfamily/Winged helix DNA-binding domain"/>
    <property type="match status" value="1"/>
</dbReference>
<keyword evidence="4" id="KW-0804">Transcription</keyword>
<evidence type="ECO:0000256" key="3">
    <source>
        <dbReference type="ARBA" id="ARBA00023082"/>
    </source>
</evidence>
<accession>A0ABT6C314</accession>
<dbReference type="Pfam" id="PF08281">
    <property type="entry name" value="Sigma70_r4_2"/>
    <property type="match status" value="1"/>
</dbReference>
<proteinExistence type="inferred from homology"/>
<dbReference type="SUPFAM" id="SSF88659">
    <property type="entry name" value="Sigma3 and sigma4 domains of RNA polymerase sigma factors"/>
    <property type="match status" value="1"/>
</dbReference>
<dbReference type="PANTHER" id="PTHR43133:SF62">
    <property type="entry name" value="RNA POLYMERASE SIGMA FACTOR SIGZ"/>
    <property type="match status" value="1"/>
</dbReference>
<comment type="caution">
    <text evidence="8">The sequence shown here is derived from an EMBL/GenBank/DDBJ whole genome shotgun (WGS) entry which is preliminary data.</text>
</comment>
<gene>
    <name evidence="8" type="ORF">P4R38_03055</name>
</gene>
<dbReference type="Proteomes" id="UP001528912">
    <property type="component" value="Unassembled WGS sequence"/>
</dbReference>
<dbReference type="InterPro" id="IPR007627">
    <property type="entry name" value="RNA_pol_sigma70_r2"/>
</dbReference>
<evidence type="ECO:0000259" key="7">
    <source>
        <dbReference type="Pfam" id="PF08281"/>
    </source>
</evidence>
<dbReference type="Pfam" id="PF04542">
    <property type="entry name" value="Sigma70_r2"/>
    <property type="match status" value="1"/>
</dbReference>
<dbReference type="InterPro" id="IPR014284">
    <property type="entry name" value="RNA_pol_sigma-70_dom"/>
</dbReference>
<dbReference type="InterPro" id="IPR013324">
    <property type="entry name" value="RNA_pol_sigma_r3/r4-like"/>
</dbReference>
<feature type="region of interest" description="Disordered" evidence="5">
    <location>
        <begin position="16"/>
        <end position="37"/>
    </location>
</feature>
<feature type="domain" description="RNA polymerase sigma factor 70 region 4 type 2" evidence="7">
    <location>
        <begin position="158"/>
        <end position="204"/>
    </location>
</feature>
<reference evidence="8 9" key="1">
    <citation type="submission" date="2023-03" db="EMBL/GenBank/DDBJ databases">
        <title>YIM 133296 draft genome.</title>
        <authorList>
            <person name="Xiong L."/>
        </authorList>
    </citation>
    <scope>NUCLEOTIDE SEQUENCE [LARGE SCALE GENOMIC DNA]</scope>
    <source>
        <strain evidence="8 9">YIM 133296</strain>
    </source>
</reference>
<name>A0ABT6C314_9MICO</name>
<dbReference type="RefSeq" id="WP_277190998.1">
    <property type="nucleotide sequence ID" value="NZ_JAROAV010000009.1"/>
</dbReference>
<evidence type="ECO:0000313" key="9">
    <source>
        <dbReference type="Proteomes" id="UP001528912"/>
    </source>
</evidence>
<dbReference type="PANTHER" id="PTHR43133">
    <property type="entry name" value="RNA POLYMERASE ECF-TYPE SIGMA FACTO"/>
    <property type="match status" value="1"/>
</dbReference>
<evidence type="ECO:0000256" key="1">
    <source>
        <dbReference type="ARBA" id="ARBA00010641"/>
    </source>
</evidence>
<sequence length="216" mass="23728">MNQLADVAVIGADESCARTAPSAPPVEVVEPPKHPPPDVEQLAESLRDGSRQALAQAYAQWAGLVHTVALRSLGDRQDAEDVTQQVFVSAWRSRHTLRPSPTALPGWLIGITRHRVSDVLDQRRRAHRNGEALAREPVRTTDDGQDRLVDRLLVTHEVDGLGEPRATIIRMAFVLDLPYPVIAARLDLPLATVKSHVRRGLLQLRAALAESGDRPD</sequence>
<evidence type="ECO:0000313" key="8">
    <source>
        <dbReference type="EMBL" id="MDF8263225.1"/>
    </source>
</evidence>
<comment type="similarity">
    <text evidence="1">Belongs to the sigma-70 factor family. ECF subfamily.</text>
</comment>
<evidence type="ECO:0000256" key="2">
    <source>
        <dbReference type="ARBA" id="ARBA00023015"/>
    </source>
</evidence>